<reference evidence="2 4" key="2">
    <citation type="submission" date="2019-01" db="EMBL/GenBank/DDBJ databases">
        <title>Genome and plasmid diversity of ESBL producing Escherichia coli ST131 tracking phylogenetic trajectories with Bayesian inference.</title>
        <authorList>
            <person name="Ny S."/>
        </authorList>
    </citation>
    <scope>NUCLEOTIDE SEQUENCE [LARGE SCALE GENOMIC DNA]</scope>
    <source>
        <strain evidence="2 4">C0101-PB_2013</strain>
    </source>
</reference>
<dbReference type="Proteomes" id="UP000183316">
    <property type="component" value="Chromosome"/>
</dbReference>
<sequence>MIGTSRQDGFMHYRNVVCLLSCSLFLSSAWGCRLDEPEHNIYQKQGKGVVYLRPYEKTNLSLYRDIIIPVTDESCRNAAADGQTLKP</sequence>
<evidence type="ECO:0000313" key="4">
    <source>
        <dbReference type="Proteomes" id="UP000309847"/>
    </source>
</evidence>
<dbReference type="PATRIC" id="fig|941280.3.peg.3057"/>
<name>A0A192CF68_ECO25</name>
<organism evidence="1 3">
    <name type="scientific">Escherichia coli O25b:H4</name>
    <dbReference type="NCBI Taxonomy" id="941280"/>
    <lineage>
        <taxon>Bacteria</taxon>
        <taxon>Pseudomonadati</taxon>
        <taxon>Pseudomonadota</taxon>
        <taxon>Gammaproteobacteria</taxon>
        <taxon>Enterobacterales</taxon>
        <taxon>Enterobacteriaceae</taxon>
        <taxon>Escherichia</taxon>
    </lineage>
</organism>
<protein>
    <submittedName>
        <fullName evidence="1">Putative exported protein [imported]</fullName>
    </submittedName>
</protein>
<accession>A0A192CF68</accession>
<evidence type="ECO:0000313" key="3">
    <source>
        <dbReference type="Proteomes" id="UP000183316"/>
    </source>
</evidence>
<dbReference type="EMBL" id="CP015085">
    <property type="protein sequence ID" value="ANK04341.1"/>
    <property type="molecule type" value="Genomic_DNA"/>
</dbReference>
<dbReference type="Proteomes" id="UP000309847">
    <property type="component" value="Unassembled WGS sequence"/>
</dbReference>
<evidence type="ECO:0000313" key="1">
    <source>
        <dbReference type="EMBL" id="ANK04341.1"/>
    </source>
</evidence>
<dbReference type="EMBL" id="SEWA01000004">
    <property type="protein sequence ID" value="TLI67687.1"/>
    <property type="molecule type" value="Genomic_DNA"/>
</dbReference>
<dbReference type="AlphaFoldDB" id="A0A192CF68"/>
<gene>
    <name evidence="2" type="ORF">EWT59_16150</name>
    <name evidence="1" type="ORF">WLH_03080</name>
</gene>
<evidence type="ECO:0000313" key="2">
    <source>
        <dbReference type="EMBL" id="TLI67687.1"/>
    </source>
</evidence>
<proteinExistence type="predicted"/>
<reference evidence="1 3" key="1">
    <citation type="submission" date="2016-03" db="EMBL/GenBank/DDBJ databases">
        <title>Genome Sequence and Comparative Pathogenic Determinants of Uropathogenic Escherichia coli O25b:H4, a Clinical Isolate from Saudi Arabia.</title>
        <authorList>
            <person name="Alyamani E.A.J."/>
            <person name="Khiyami M.A."/>
            <person name="Booq R.Y."/>
            <person name="Bahwerth F.S."/>
            <person name="Vaisvil B."/>
            <person name="Schmitt D.P."/>
            <person name="Kapatral V."/>
        </authorList>
    </citation>
    <scope>NUCLEOTIDE SEQUENCE [LARGE SCALE GENOMIC DNA]</scope>
    <source>
        <strain evidence="1 3">O25b:H4</strain>
    </source>
</reference>